<evidence type="ECO:0000256" key="3">
    <source>
        <dbReference type="HAMAP-Rule" id="MF_02071"/>
    </source>
</evidence>
<evidence type="ECO:0000256" key="4">
    <source>
        <dbReference type="RuleBase" id="RU003495"/>
    </source>
</evidence>
<dbReference type="EC" id="4.2.2.-" evidence="3"/>
<keyword evidence="7" id="KW-1185">Reference proteome</keyword>
<dbReference type="GO" id="GO:0008932">
    <property type="term" value="F:lytic endotransglycosylase activity"/>
    <property type="evidence" value="ECO:0007669"/>
    <property type="project" value="UniProtKB-UniRule"/>
</dbReference>
<dbReference type="NCBIfam" id="TIGR00413">
    <property type="entry name" value="rlpA"/>
    <property type="match status" value="1"/>
</dbReference>
<dbReference type="CDD" id="cd22268">
    <property type="entry name" value="DPBB_RlpA-like"/>
    <property type="match status" value="1"/>
</dbReference>
<dbReference type="Gene3D" id="2.40.40.10">
    <property type="entry name" value="RlpA-like domain"/>
    <property type="match status" value="1"/>
</dbReference>
<protein>
    <recommendedName>
        <fullName evidence="3">Endolytic peptidoglycan transglycosylase RlpA</fullName>
        <ecNumber evidence="3">4.2.2.-</ecNumber>
    </recommendedName>
</protein>
<accession>A0A369W688</accession>
<dbReference type="HAMAP" id="MF_02071">
    <property type="entry name" value="RlpA"/>
    <property type="match status" value="1"/>
</dbReference>
<dbReference type="InterPro" id="IPR009009">
    <property type="entry name" value="RlpA-like_DPBB"/>
</dbReference>
<dbReference type="RefSeq" id="WP_114646037.1">
    <property type="nucleotide sequence ID" value="NZ_QQNH01000012.1"/>
</dbReference>
<keyword evidence="1 3" id="KW-0456">Lyase</keyword>
<evidence type="ECO:0000256" key="2">
    <source>
        <dbReference type="ARBA" id="ARBA00023316"/>
    </source>
</evidence>
<dbReference type="InterPro" id="IPR036908">
    <property type="entry name" value="RlpA-like_sf"/>
</dbReference>
<comment type="similarity">
    <text evidence="3 4">Belongs to the RlpA family.</text>
</comment>
<feature type="signal peptide" evidence="3">
    <location>
        <begin position="1"/>
        <end position="28"/>
    </location>
</feature>
<proteinExistence type="inferred from homology"/>
<comment type="caution">
    <text evidence="6">The sequence shown here is derived from an EMBL/GenBank/DDBJ whole genome shotgun (WGS) entry which is preliminary data.</text>
</comment>
<sequence length="131" mass="13845" precursor="true">MKIIKPTALVAAFALGAFPLATTTALHAQDTISIVQTLTGTASWYGGKFHGRRTANGETYNMHAMTAAHKYLPFGTEVVVTNQNNGRSVVVRINDRGPFVGSRIIDLSQGAASQIGMINSGTARVTVEVLG</sequence>
<dbReference type="PANTHER" id="PTHR34183">
    <property type="entry name" value="ENDOLYTIC PEPTIDOGLYCAN TRANSGLYCOSYLASE RLPA"/>
    <property type="match status" value="1"/>
</dbReference>
<organism evidence="6 7">
    <name type="scientific">Pelagibacterium lacus</name>
    <dbReference type="NCBI Taxonomy" id="2282655"/>
    <lineage>
        <taxon>Bacteria</taxon>
        <taxon>Pseudomonadati</taxon>
        <taxon>Pseudomonadota</taxon>
        <taxon>Alphaproteobacteria</taxon>
        <taxon>Hyphomicrobiales</taxon>
        <taxon>Devosiaceae</taxon>
        <taxon>Pelagibacterium</taxon>
    </lineage>
</organism>
<feature type="chain" id="PRO_5017089931" description="Endolytic peptidoglycan transglycosylase RlpA" evidence="3">
    <location>
        <begin position="29"/>
        <end position="131"/>
    </location>
</feature>
<dbReference type="GO" id="GO:0071555">
    <property type="term" value="P:cell wall organization"/>
    <property type="evidence" value="ECO:0007669"/>
    <property type="project" value="UniProtKB-KW"/>
</dbReference>
<dbReference type="Proteomes" id="UP000253759">
    <property type="component" value="Unassembled WGS sequence"/>
</dbReference>
<dbReference type="InterPro" id="IPR034718">
    <property type="entry name" value="RlpA"/>
</dbReference>
<dbReference type="InterPro" id="IPR012997">
    <property type="entry name" value="RplA"/>
</dbReference>
<name>A0A369W688_9HYPH</name>
<evidence type="ECO:0000313" key="7">
    <source>
        <dbReference type="Proteomes" id="UP000253759"/>
    </source>
</evidence>
<dbReference type="EMBL" id="QQNH01000012">
    <property type="protein sequence ID" value="RDE08772.1"/>
    <property type="molecule type" value="Genomic_DNA"/>
</dbReference>
<dbReference type="SUPFAM" id="SSF50685">
    <property type="entry name" value="Barwin-like endoglucanases"/>
    <property type="match status" value="1"/>
</dbReference>
<keyword evidence="3" id="KW-0732">Signal</keyword>
<dbReference type="AlphaFoldDB" id="A0A369W688"/>
<gene>
    <name evidence="3" type="primary">rlpA</name>
    <name evidence="6" type="ORF">DVH29_10055</name>
</gene>
<evidence type="ECO:0000313" key="6">
    <source>
        <dbReference type="EMBL" id="RDE08772.1"/>
    </source>
</evidence>
<dbReference type="Pfam" id="PF03330">
    <property type="entry name" value="DPBB_1"/>
    <property type="match status" value="1"/>
</dbReference>
<dbReference type="GO" id="GO:0000270">
    <property type="term" value="P:peptidoglycan metabolic process"/>
    <property type="evidence" value="ECO:0007669"/>
    <property type="project" value="UniProtKB-UniRule"/>
</dbReference>
<feature type="domain" description="RlpA-like protein double-psi beta-barrel" evidence="5">
    <location>
        <begin position="39"/>
        <end position="127"/>
    </location>
</feature>
<evidence type="ECO:0000256" key="1">
    <source>
        <dbReference type="ARBA" id="ARBA00023239"/>
    </source>
</evidence>
<dbReference type="PANTHER" id="PTHR34183:SF1">
    <property type="entry name" value="ENDOLYTIC PEPTIDOGLYCAN TRANSGLYCOSYLASE RLPA"/>
    <property type="match status" value="1"/>
</dbReference>
<dbReference type="OrthoDB" id="9779128at2"/>
<keyword evidence="2 3" id="KW-0961">Cell wall biogenesis/degradation</keyword>
<evidence type="ECO:0000259" key="5">
    <source>
        <dbReference type="Pfam" id="PF03330"/>
    </source>
</evidence>
<reference evidence="7" key="1">
    <citation type="submission" date="2018-07" db="EMBL/GenBank/DDBJ databases">
        <authorList>
            <person name="Liu B.-T."/>
            <person name="Du Z."/>
        </authorList>
    </citation>
    <scope>NUCLEOTIDE SEQUENCE [LARGE SCALE GENOMIC DNA]</scope>
    <source>
        <strain evidence="7">XYN52</strain>
    </source>
</reference>
<comment type="function">
    <text evidence="3">Lytic transglycosylase with a strong preference for naked glycan strands that lack stem peptides.</text>
</comment>